<reference evidence="2" key="1">
    <citation type="submission" date="2022-09" db="EMBL/GenBank/DDBJ databases">
        <title>Maribacter litopenaei sp. nov., isolated from the intestinal tract of the Pacific White Shrimp, Litopenaeus vannamei.</title>
        <authorList>
            <person name="Kim S.Y."/>
            <person name="Hwang C.Y."/>
        </authorList>
    </citation>
    <scope>NUCLEOTIDE SEQUENCE</scope>
    <source>
        <strain evidence="2">HL-LV01</strain>
    </source>
</reference>
<keyword evidence="3" id="KW-1185">Reference proteome</keyword>
<dbReference type="SUPFAM" id="SSF51261">
    <property type="entry name" value="Duplicated hybrid motif"/>
    <property type="match status" value="1"/>
</dbReference>
<dbReference type="Pfam" id="PF01551">
    <property type="entry name" value="Peptidase_M23"/>
    <property type="match status" value="1"/>
</dbReference>
<accession>A0ABY5YA60</accession>
<evidence type="ECO:0000313" key="3">
    <source>
        <dbReference type="Proteomes" id="UP001059209"/>
    </source>
</evidence>
<dbReference type="RefSeq" id="WP_260574421.1">
    <property type="nucleotide sequence ID" value="NZ_CP104205.1"/>
</dbReference>
<organism evidence="2 3">
    <name type="scientific">Maribacter litopenaei</name>
    <dbReference type="NCBI Taxonomy" id="2976127"/>
    <lineage>
        <taxon>Bacteria</taxon>
        <taxon>Pseudomonadati</taxon>
        <taxon>Bacteroidota</taxon>
        <taxon>Flavobacteriia</taxon>
        <taxon>Flavobacteriales</taxon>
        <taxon>Flavobacteriaceae</taxon>
        <taxon>Maribacter</taxon>
    </lineage>
</organism>
<evidence type="ECO:0000313" key="2">
    <source>
        <dbReference type="EMBL" id="UWX55912.1"/>
    </source>
</evidence>
<dbReference type="InterPro" id="IPR011055">
    <property type="entry name" value="Dup_hybrid_motif"/>
</dbReference>
<dbReference type="Gene3D" id="2.70.70.10">
    <property type="entry name" value="Glucose Permease (Domain IIA)"/>
    <property type="match status" value="1"/>
</dbReference>
<name>A0ABY5YA60_9FLAO</name>
<proteinExistence type="predicted"/>
<dbReference type="InterPro" id="IPR016047">
    <property type="entry name" value="M23ase_b-sheet_dom"/>
</dbReference>
<dbReference type="EMBL" id="CP104205">
    <property type="protein sequence ID" value="UWX55912.1"/>
    <property type="molecule type" value="Genomic_DNA"/>
</dbReference>
<feature type="domain" description="M23ase beta-sheet core" evidence="1">
    <location>
        <begin position="94"/>
        <end position="192"/>
    </location>
</feature>
<dbReference type="PANTHER" id="PTHR21666:SF270">
    <property type="entry name" value="MUREIN HYDROLASE ACTIVATOR ENVC"/>
    <property type="match status" value="1"/>
</dbReference>
<dbReference type="InterPro" id="IPR050570">
    <property type="entry name" value="Cell_wall_metabolism_enzyme"/>
</dbReference>
<evidence type="ECO:0000259" key="1">
    <source>
        <dbReference type="Pfam" id="PF01551"/>
    </source>
</evidence>
<sequence>MNVLEQLLFSYSEKTIPILDSSIPLSCYVPLDLSVDNVELKKRDISSPTGCQSYIDAVLEQNSGHVAYGGYLEHRNLYADKASFNDKNSHPRNIHLGIDYWAPSGTAVIAPLDGTVHSFKNNNVIGDYGPTIILEHQLNAIVFYSLYGHLSLESLRGMKTGKKFKAGTVLATLGTPDINVNYAPHLHFQIIHDLEGNWGDYPGVCAKDRLDFYKDNCPDPNLLLKIT</sequence>
<dbReference type="CDD" id="cd12797">
    <property type="entry name" value="M23_peptidase"/>
    <property type="match status" value="1"/>
</dbReference>
<gene>
    <name evidence="2" type="ORF">NYZ99_05880</name>
</gene>
<protein>
    <submittedName>
        <fullName evidence="2">Peptidoglycan DD-metalloendopeptidase family protein</fullName>
    </submittedName>
</protein>
<dbReference type="Proteomes" id="UP001059209">
    <property type="component" value="Chromosome"/>
</dbReference>
<dbReference type="PANTHER" id="PTHR21666">
    <property type="entry name" value="PEPTIDASE-RELATED"/>
    <property type="match status" value="1"/>
</dbReference>